<dbReference type="InterPro" id="IPR016134">
    <property type="entry name" value="Dockerin_dom"/>
</dbReference>
<gene>
    <name evidence="3" type="ORF">JKK62_12650</name>
</gene>
<dbReference type="Pfam" id="PF00404">
    <property type="entry name" value="Dockerin_1"/>
    <property type="match status" value="1"/>
</dbReference>
<feature type="domain" description="Dockerin" evidence="2">
    <location>
        <begin position="327"/>
        <end position="395"/>
    </location>
</feature>
<evidence type="ECO:0000313" key="3">
    <source>
        <dbReference type="EMBL" id="MBK6089477.1"/>
    </source>
</evidence>
<accession>A0A935C4B6</accession>
<dbReference type="Proteomes" id="UP000633365">
    <property type="component" value="Unassembled WGS sequence"/>
</dbReference>
<proteinExistence type="predicted"/>
<evidence type="ECO:0000256" key="1">
    <source>
        <dbReference type="SAM" id="SignalP"/>
    </source>
</evidence>
<dbReference type="AlphaFoldDB" id="A0A935C4B6"/>
<dbReference type="EMBL" id="JAEQMG010000140">
    <property type="protein sequence ID" value="MBK6089477.1"/>
    <property type="molecule type" value="Genomic_DNA"/>
</dbReference>
<dbReference type="Gene3D" id="1.10.1330.10">
    <property type="entry name" value="Dockerin domain"/>
    <property type="match status" value="1"/>
</dbReference>
<dbReference type="SUPFAM" id="SSF63446">
    <property type="entry name" value="Type I dockerin domain"/>
    <property type="match status" value="1"/>
</dbReference>
<dbReference type="GO" id="GO:0004553">
    <property type="term" value="F:hydrolase activity, hydrolyzing O-glycosyl compounds"/>
    <property type="evidence" value="ECO:0007669"/>
    <property type="project" value="InterPro"/>
</dbReference>
<comment type="caution">
    <text evidence="3">The sequence shown here is derived from an EMBL/GenBank/DDBJ whole genome shotgun (WGS) entry which is preliminary data.</text>
</comment>
<dbReference type="PROSITE" id="PS51766">
    <property type="entry name" value="DOCKERIN"/>
    <property type="match status" value="1"/>
</dbReference>
<evidence type="ECO:0000313" key="4">
    <source>
        <dbReference type="Proteomes" id="UP000633365"/>
    </source>
</evidence>
<dbReference type="InterPro" id="IPR036439">
    <property type="entry name" value="Dockerin_dom_sf"/>
</dbReference>
<evidence type="ECO:0000259" key="2">
    <source>
        <dbReference type="PROSITE" id="PS51766"/>
    </source>
</evidence>
<feature type="signal peptide" evidence="1">
    <location>
        <begin position="1"/>
        <end position="26"/>
    </location>
</feature>
<reference evidence="3" key="1">
    <citation type="submission" date="2021-01" db="EMBL/GenBank/DDBJ databases">
        <title>Genome public.</title>
        <authorList>
            <person name="Liu C."/>
            <person name="Sun Q."/>
        </authorList>
    </citation>
    <scope>NUCLEOTIDE SEQUENCE</scope>
    <source>
        <strain evidence="3">M6</strain>
    </source>
</reference>
<dbReference type="GO" id="GO:0000272">
    <property type="term" value="P:polysaccharide catabolic process"/>
    <property type="evidence" value="ECO:0007669"/>
    <property type="project" value="InterPro"/>
</dbReference>
<protein>
    <submittedName>
        <fullName evidence="3">Dockerin type I repeat-containing protein</fullName>
    </submittedName>
</protein>
<keyword evidence="1" id="KW-0732">Signal</keyword>
<dbReference type="InterPro" id="IPR002105">
    <property type="entry name" value="Dockerin_1_rpt"/>
</dbReference>
<organism evidence="3 4">
    <name type="scientific">Ruminococcus difficilis</name>
    <dbReference type="NCBI Taxonomy" id="2763069"/>
    <lineage>
        <taxon>Bacteria</taxon>
        <taxon>Bacillati</taxon>
        <taxon>Bacillota</taxon>
        <taxon>Clostridia</taxon>
        <taxon>Eubacteriales</taxon>
        <taxon>Oscillospiraceae</taxon>
        <taxon>Ruminococcus</taxon>
    </lineage>
</organism>
<dbReference type="RefSeq" id="WP_201428201.1">
    <property type="nucleotide sequence ID" value="NZ_JAEQMG010000140.1"/>
</dbReference>
<dbReference type="CDD" id="cd14256">
    <property type="entry name" value="Dockerin_I"/>
    <property type="match status" value="1"/>
</dbReference>
<name>A0A935C4B6_9FIRM</name>
<sequence>MKTTAKQLLAVLLALVMTVSFMTVMAVSTSAATTPVPVGTNGDIQGGTNHCEEFSTTYPDDPMPPVFEVIPKLVISQPELDYPAMPEYAMTQTGSSDDLYFYETLTLKASPYPYECNVALYSAIFPADPPEYCEEDNIAFYVRKDTEVTFRYHAFTDTLTVERNVDLEMTDSEYTLPYEETPTTMEPTSEPIGETLELYCILKIYRPDGAVMESGMYQAVMGFSPTFTADISDLPVFDTPYKATLNVYSCIWPDELVFSSDEWFYVRSEGTVSFRAYAPGGSLTISGDGVELTTDPDVTYPTTLPDVTTLPQEWTTSPATTAPAYHGDICFGDVDMNGKLTIADATLIQRAAIDLVKFSQNQLYLADVNGDSRISILDVTCIQKYLAEFRDGTALAGEFAMTLI</sequence>
<keyword evidence="4" id="KW-1185">Reference proteome</keyword>
<feature type="chain" id="PRO_5039388444" evidence="1">
    <location>
        <begin position="27"/>
        <end position="404"/>
    </location>
</feature>